<feature type="binding site" evidence="3">
    <location>
        <position position="46"/>
    </location>
    <ligand>
        <name>Fe cation</name>
        <dbReference type="ChEBI" id="CHEBI:24875"/>
    </ligand>
</feature>
<dbReference type="Gene3D" id="3.40.190.10">
    <property type="entry name" value="Periplasmic binding protein-like II"/>
    <property type="match status" value="2"/>
</dbReference>
<proteinExistence type="inferred from homology"/>
<dbReference type="InterPro" id="IPR006059">
    <property type="entry name" value="SBP"/>
</dbReference>
<feature type="binding site" evidence="3">
    <location>
        <position position="234"/>
    </location>
    <ligand>
        <name>Fe cation</name>
        <dbReference type="ChEBI" id="CHEBI:24875"/>
    </ligand>
</feature>
<accession>A0A2K9NGX3</accession>
<dbReference type="Proteomes" id="UP000234752">
    <property type="component" value="Chromosome eg_1"/>
</dbReference>
<keyword evidence="6" id="KW-1185">Reference proteome</keyword>
<feature type="chain" id="PRO_5014765834" evidence="4">
    <location>
        <begin position="34"/>
        <end position="352"/>
    </location>
</feature>
<dbReference type="AlphaFoldDB" id="A0A2K9NGX3"/>
<name>A0A2K9NGX3_9PROT</name>
<dbReference type="OrthoDB" id="9769567at2"/>
<evidence type="ECO:0000256" key="3">
    <source>
        <dbReference type="PIRSR" id="PIRSR002825-1"/>
    </source>
</evidence>
<dbReference type="EMBL" id="CP025611">
    <property type="protein sequence ID" value="AUN31786.1"/>
    <property type="molecule type" value="Genomic_DNA"/>
</dbReference>
<gene>
    <name evidence="5" type="ORF">C0V82_09685</name>
</gene>
<dbReference type="PROSITE" id="PS51318">
    <property type="entry name" value="TAT"/>
    <property type="match status" value="1"/>
</dbReference>
<dbReference type="SUPFAM" id="SSF53850">
    <property type="entry name" value="Periplasmic binding protein-like II"/>
    <property type="match status" value="1"/>
</dbReference>
<organism evidence="5 6">
    <name type="scientific">Niveispirillum cyanobacteriorum</name>
    <dbReference type="NCBI Taxonomy" id="1612173"/>
    <lineage>
        <taxon>Bacteria</taxon>
        <taxon>Pseudomonadati</taxon>
        <taxon>Pseudomonadota</taxon>
        <taxon>Alphaproteobacteria</taxon>
        <taxon>Rhodospirillales</taxon>
        <taxon>Azospirillaceae</taxon>
        <taxon>Niveispirillum</taxon>
    </lineage>
</organism>
<dbReference type="InterPro" id="IPR026045">
    <property type="entry name" value="Ferric-bd"/>
</dbReference>
<evidence type="ECO:0000313" key="5">
    <source>
        <dbReference type="EMBL" id="AUN31786.1"/>
    </source>
</evidence>
<feature type="signal peptide" evidence="4">
    <location>
        <begin position="1"/>
        <end position="33"/>
    </location>
</feature>
<keyword evidence="3" id="KW-0479">Metal-binding</keyword>
<dbReference type="KEGG" id="ncb:C0V82_09685"/>
<dbReference type="InterPro" id="IPR006311">
    <property type="entry name" value="TAT_signal"/>
</dbReference>
<evidence type="ECO:0000256" key="1">
    <source>
        <dbReference type="ARBA" id="ARBA00008520"/>
    </source>
</evidence>
<reference evidence="5 6" key="1">
    <citation type="submission" date="2017-12" db="EMBL/GenBank/DDBJ databases">
        <title>Genomes of bacteria within cyanobacterial aggregates.</title>
        <authorList>
            <person name="Cai H."/>
        </authorList>
    </citation>
    <scope>NUCLEOTIDE SEQUENCE [LARGE SCALE GENOMIC DNA]</scope>
    <source>
        <strain evidence="5 6">TH16</strain>
    </source>
</reference>
<dbReference type="Pfam" id="PF13416">
    <property type="entry name" value="SBP_bac_8"/>
    <property type="match status" value="1"/>
</dbReference>
<dbReference type="GO" id="GO:0030288">
    <property type="term" value="C:outer membrane-bounded periplasmic space"/>
    <property type="evidence" value="ECO:0007669"/>
    <property type="project" value="TreeGrafter"/>
</dbReference>
<keyword evidence="3" id="KW-0408">Iron</keyword>
<dbReference type="PIRSF" id="PIRSF002825">
    <property type="entry name" value="CfbpA"/>
    <property type="match status" value="1"/>
</dbReference>
<evidence type="ECO:0000313" key="6">
    <source>
        <dbReference type="Proteomes" id="UP000234752"/>
    </source>
</evidence>
<feature type="binding site" evidence="3">
    <location>
        <position position="233"/>
    </location>
    <ligand>
        <name>Fe cation</name>
        <dbReference type="ChEBI" id="CHEBI:24875"/>
    </ligand>
</feature>
<protein>
    <submittedName>
        <fullName evidence="5">Fe(3+) ABC transporter substrate-binding protein</fullName>
    </submittedName>
</protein>
<keyword evidence="2 4" id="KW-0732">Signal</keyword>
<comment type="similarity">
    <text evidence="1">Belongs to the bacterial solute-binding protein 1 family.</text>
</comment>
<dbReference type="GO" id="GO:0046872">
    <property type="term" value="F:metal ion binding"/>
    <property type="evidence" value="ECO:0007669"/>
    <property type="project" value="UniProtKB-KW"/>
</dbReference>
<sequence>MKMFARRTLLRTLTRQAACVGLGAALLSLPTLAAGAAEVNIYSSRHYDADKLLYAAFEKETGIQINVIEGKDDELIERLKAEGRNSPADVLLAVDAGRLWRAQDAGVLQPVKSAVLEKAVPAEYREKDGYWFGLSARARVIIYNKDSVKPSDLSTYEDLADPKWKGRLLVRSSTNVYNQSLTGSILAAHGAEKTEAWAKGMAANFARKPQGGDIDQIKAVAAGEGDVAISNTYYFARMLNSSNPTEKAAAQKVGLFFPNQKDRGAHVNISGAGIAKYAPNRDTAVKFLEFLATPEAQKIFAEANYEFPVVAGIPSHPVVAAWGDFKRDSLNASVYGQNNAEALKIMDRAGWK</sequence>
<dbReference type="PANTHER" id="PTHR30006">
    <property type="entry name" value="THIAMINE-BINDING PERIPLASMIC PROTEIN-RELATED"/>
    <property type="match status" value="1"/>
</dbReference>
<evidence type="ECO:0000256" key="2">
    <source>
        <dbReference type="ARBA" id="ARBA00022729"/>
    </source>
</evidence>
<dbReference type="CDD" id="cd13542">
    <property type="entry name" value="PBP2_FutA1_ilke"/>
    <property type="match status" value="1"/>
</dbReference>
<dbReference type="PANTHER" id="PTHR30006:SF15">
    <property type="entry name" value="IRON-UTILIZATION PERIPLASMIC PROTEIN"/>
    <property type="match status" value="1"/>
</dbReference>
<evidence type="ECO:0000256" key="4">
    <source>
        <dbReference type="SAM" id="SignalP"/>
    </source>
</evidence>